<protein>
    <submittedName>
        <fullName evidence="6">TetR family transcriptional regulator</fullName>
    </submittedName>
</protein>
<dbReference type="PRINTS" id="PR00455">
    <property type="entry name" value="HTHTETR"/>
</dbReference>
<reference evidence="6 7" key="1">
    <citation type="submission" date="2015-09" db="EMBL/GenBank/DDBJ databases">
        <title>Sorangium comparison.</title>
        <authorList>
            <person name="Zaburannyi N."/>
            <person name="Bunk B."/>
            <person name="Overmann J."/>
            <person name="Mueller R."/>
        </authorList>
    </citation>
    <scope>NUCLEOTIDE SEQUENCE [LARGE SCALE GENOMIC DNA]</scope>
    <source>
        <strain evidence="6 7">So ce26</strain>
    </source>
</reference>
<keyword evidence="3" id="KW-0804">Transcription</keyword>
<sequence>MTDRGRPRSFDRAEALKRAMEVFWERGYEGTSLGDLTSAMGINKPSLYAAFGCKEELFREAVELYDTVESAAPNRALEEAKTARAAVEGLLRSNVEAFVDPEKPSGCMIVLAAMIGTPESQGVRDYLAGCRRRSLEALRCRIERGVADGDVPAGADTAKLAGFYATVLNGLSIQARDGAAREALDAIVDAAMGAWDSLVKPAHAARTKRRA</sequence>
<proteinExistence type="predicted"/>
<evidence type="ECO:0000256" key="2">
    <source>
        <dbReference type="ARBA" id="ARBA00023125"/>
    </source>
</evidence>
<evidence type="ECO:0000256" key="4">
    <source>
        <dbReference type="PROSITE-ProRule" id="PRU00335"/>
    </source>
</evidence>
<dbReference type="RefSeq" id="WP_199789579.1">
    <property type="nucleotide sequence ID" value="NZ_CP012673.1"/>
</dbReference>
<dbReference type="Pfam" id="PF16925">
    <property type="entry name" value="TetR_C_13"/>
    <property type="match status" value="1"/>
</dbReference>
<evidence type="ECO:0000313" key="7">
    <source>
        <dbReference type="Proteomes" id="UP000238348"/>
    </source>
</evidence>
<evidence type="ECO:0000256" key="3">
    <source>
        <dbReference type="ARBA" id="ARBA00023163"/>
    </source>
</evidence>
<keyword evidence="2 4" id="KW-0238">DNA-binding</keyword>
<dbReference type="Gene3D" id="1.10.357.10">
    <property type="entry name" value="Tetracycline Repressor, domain 2"/>
    <property type="match status" value="1"/>
</dbReference>
<dbReference type="InterPro" id="IPR036271">
    <property type="entry name" value="Tet_transcr_reg_TetR-rel_C_sf"/>
</dbReference>
<feature type="domain" description="HTH tetR-type" evidence="5">
    <location>
        <begin position="9"/>
        <end position="69"/>
    </location>
</feature>
<dbReference type="Proteomes" id="UP000238348">
    <property type="component" value="Chromosome"/>
</dbReference>
<name>A0A2L0EK38_SORCE</name>
<dbReference type="InterPro" id="IPR009057">
    <property type="entry name" value="Homeodomain-like_sf"/>
</dbReference>
<dbReference type="SUPFAM" id="SSF46689">
    <property type="entry name" value="Homeodomain-like"/>
    <property type="match status" value="1"/>
</dbReference>
<feature type="DNA-binding region" description="H-T-H motif" evidence="4">
    <location>
        <begin position="32"/>
        <end position="51"/>
    </location>
</feature>
<organism evidence="6 7">
    <name type="scientific">Sorangium cellulosum</name>
    <name type="common">Polyangium cellulosum</name>
    <dbReference type="NCBI Taxonomy" id="56"/>
    <lineage>
        <taxon>Bacteria</taxon>
        <taxon>Pseudomonadati</taxon>
        <taxon>Myxococcota</taxon>
        <taxon>Polyangia</taxon>
        <taxon>Polyangiales</taxon>
        <taxon>Polyangiaceae</taxon>
        <taxon>Sorangium</taxon>
    </lineage>
</organism>
<dbReference type="SUPFAM" id="SSF48498">
    <property type="entry name" value="Tetracyclin repressor-like, C-terminal domain"/>
    <property type="match status" value="1"/>
</dbReference>
<dbReference type="PANTHER" id="PTHR47506:SF1">
    <property type="entry name" value="HTH-TYPE TRANSCRIPTIONAL REGULATOR YJDC"/>
    <property type="match status" value="1"/>
</dbReference>
<evidence type="ECO:0000313" key="6">
    <source>
        <dbReference type="EMBL" id="AUX39639.1"/>
    </source>
</evidence>
<keyword evidence="1" id="KW-0805">Transcription regulation</keyword>
<dbReference type="InterPro" id="IPR001647">
    <property type="entry name" value="HTH_TetR"/>
</dbReference>
<evidence type="ECO:0000259" key="5">
    <source>
        <dbReference type="PROSITE" id="PS50977"/>
    </source>
</evidence>
<accession>A0A2L0EK38</accession>
<dbReference type="PANTHER" id="PTHR47506">
    <property type="entry name" value="TRANSCRIPTIONAL REGULATORY PROTEIN"/>
    <property type="match status" value="1"/>
</dbReference>
<dbReference type="PROSITE" id="PS50977">
    <property type="entry name" value="HTH_TETR_2"/>
    <property type="match status" value="1"/>
</dbReference>
<dbReference type="AlphaFoldDB" id="A0A2L0EK38"/>
<gene>
    <name evidence="6" type="primary">tetR</name>
    <name evidence="6" type="ORF">SOCE26_010340</name>
</gene>
<dbReference type="Gene3D" id="1.10.10.60">
    <property type="entry name" value="Homeodomain-like"/>
    <property type="match status" value="1"/>
</dbReference>
<evidence type="ECO:0000256" key="1">
    <source>
        <dbReference type="ARBA" id="ARBA00023015"/>
    </source>
</evidence>
<dbReference type="InterPro" id="IPR011075">
    <property type="entry name" value="TetR_C"/>
</dbReference>
<dbReference type="EMBL" id="CP012673">
    <property type="protein sequence ID" value="AUX39639.1"/>
    <property type="molecule type" value="Genomic_DNA"/>
</dbReference>
<dbReference type="Pfam" id="PF00440">
    <property type="entry name" value="TetR_N"/>
    <property type="match status" value="1"/>
</dbReference>
<dbReference type="GO" id="GO:0003677">
    <property type="term" value="F:DNA binding"/>
    <property type="evidence" value="ECO:0007669"/>
    <property type="project" value="UniProtKB-UniRule"/>
</dbReference>